<evidence type="ECO:0000256" key="2">
    <source>
        <dbReference type="ARBA" id="ARBA00023125"/>
    </source>
</evidence>
<evidence type="ECO:0000313" key="6">
    <source>
        <dbReference type="Proteomes" id="UP000675781"/>
    </source>
</evidence>
<keyword evidence="3" id="KW-0804">Transcription</keyword>
<gene>
    <name evidence="5" type="ORF">KDL01_35470</name>
</gene>
<proteinExistence type="predicted"/>
<dbReference type="InterPro" id="IPR009057">
    <property type="entry name" value="Homeodomain-like_sf"/>
</dbReference>
<dbReference type="Proteomes" id="UP000675781">
    <property type="component" value="Unassembled WGS sequence"/>
</dbReference>
<dbReference type="PROSITE" id="PS00041">
    <property type="entry name" value="HTH_ARAC_FAMILY_1"/>
    <property type="match status" value="1"/>
</dbReference>
<dbReference type="Gene3D" id="1.10.10.60">
    <property type="entry name" value="Homeodomain-like"/>
    <property type="match status" value="1"/>
</dbReference>
<evidence type="ECO:0000256" key="1">
    <source>
        <dbReference type="ARBA" id="ARBA00023015"/>
    </source>
</evidence>
<dbReference type="PROSITE" id="PS01124">
    <property type="entry name" value="HTH_ARAC_FAMILY_2"/>
    <property type="match status" value="1"/>
</dbReference>
<dbReference type="InterPro" id="IPR052158">
    <property type="entry name" value="INH-QAR"/>
</dbReference>
<dbReference type="Pfam" id="PF01965">
    <property type="entry name" value="DJ-1_PfpI"/>
    <property type="match status" value="1"/>
</dbReference>
<evidence type="ECO:0000256" key="3">
    <source>
        <dbReference type="ARBA" id="ARBA00023163"/>
    </source>
</evidence>
<sequence length="317" mass="33728">MLSTVAVVVMPGSAAFELGVACEVFGIDRTAQGVPAFDFRVCAEHPGRLLDSTGVGLVAPHGLDAVAGADAVIVPAVSGTPERFPEPVLAAADAGATLVSVCSGIFPLAEAGLLGGRRCTLHWRQVAAFATRYPDVTLDPDVLFVDEGSVITSAGTAAGIDALLHLVRRELGTGAATVIARHMVVAPQRDGGQRQFVTLPVPEEPCDSLQPLLDWMIEHLDAEFDVARLSRLAAMSGRTFARRFVAETGTTPLRWLTTQRILHARRLLEETSLTVEDIARACGLGSGALLRHHFRRAVGLTPADYRRSFRVEPARAA</sequence>
<dbReference type="CDD" id="cd03137">
    <property type="entry name" value="GATase1_AraC_1"/>
    <property type="match status" value="1"/>
</dbReference>
<feature type="domain" description="HTH araC/xylS-type" evidence="4">
    <location>
        <begin position="210"/>
        <end position="308"/>
    </location>
</feature>
<accession>A0A941EUY9</accession>
<protein>
    <submittedName>
        <fullName evidence="5">Helix-turn-helix domain-containing protein</fullName>
    </submittedName>
</protein>
<dbReference type="EMBL" id="JAGSOG010000309">
    <property type="protein sequence ID" value="MBR7838622.1"/>
    <property type="molecule type" value="Genomic_DNA"/>
</dbReference>
<dbReference type="InterPro" id="IPR018060">
    <property type="entry name" value="HTH_AraC"/>
</dbReference>
<dbReference type="SMART" id="SM00342">
    <property type="entry name" value="HTH_ARAC"/>
    <property type="match status" value="1"/>
</dbReference>
<dbReference type="GO" id="GO:0003700">
    <property type="term" value="F:DNA-binding transcription factor activity"/>
    <property type="evidence" value="ECO:0007669"/>
    <property type="project" value="InterPro"/>
</dbReference>
<dbReference type="PANTHER" id="PTHR43130">
    <property type="entry name" value="ARAC-FAMILY TRANSCRIPTIONAL REGULATOR"/>
    <property type="match status" value="1"/>
</dbReference>
<keyword evidence="6" id="KW-1185">Reference proteome</keyword>
<keyword evidence="2" id="KW-0238">DNA-binding</keyword>
<organism evidence="5 6">
    <name type="scientific">Actinospica durhamensis</name>
    <dbReference type="NCBI Taxonomy" id="1508375"/>
    <lineage>
        <taxon>Bacteria</taxon>
        <taxon>Bacillati</taxon>
        <taxon>Actinomycetota</taxon>
        <taxon>Actinomycetes</taxon>
        <taxon>Catenulisporales</taxon>
        <taxon>Actinospicaceae</taxon>
        <taxon>Actinospica</taxon>
    </lineage>
</organism>
<name>A0A941EUY9_9ACTN</name>
<dbReference type="RefSeq" id="WP_212533075.1">
    <property type="nucleotide sequence ID" value="NZ_JAGSOG010000309.1"/>
</dbReference>
<dbReference type="SUPFAM" id="SSF46689">
    <property type="entry name" value="Homeodomain-like"/>
    <property type="match status" value="2"/>
</dbReference>
<dbReference type="PANTHER" id="PTHR43130:SF3">
    <property type="entry name" value="HTH-TYPE TRANSCRIPTIONAL REGULATOR RV1931C"/>
    <property type="match status" value="1"/>
</dbReference>
<dbReference type="InterPro" id="IPR018062">
    <property type="entry name" value="HTH_AraC-typ_CS"/>
</dbReference>
<dbReference type="AlphaFoldDB" id="A0A941EUY9"/>
<evidence type="ECO:0000313" key="5">
    <source>
        <dbReference type="EMBL" id="MBR7838622.1"/>
    </source>
</evidence>
<reference evidence="5" key="1">
    <citation type="submission" date="2021-04" db="EMBL/GenBank/DDBJ databases">
        <title>Genome based classification of Actinospica acidithermotolerans sp. nov., an actinobacterium isolated from an Indonesian hot spring.</title>
        <authorList>
            <person name="Kusuma A.B."/>
            <person name="Putra K.E."/>
            <person name="Nafisah S."/>
            <person name="Loh J."/>
            <person name="Nouioui I."/>
            <person name="Goodfellow M."/>
        </authorList>
    </citation>
    <scope>NUCLEOTIDE SEQUENCE</scope>
    <source>
        <strain evidence="5">CSCA 57</strain>
    </source>
</reference>
<evidence type="ECO:0000259" key="4">
    <source>
        <dbReference type="PROSITE" id="PS01124"/>
    </source>
</evidence>
<dbReference type="Pfam" id="PF12833">
    <property type="entry name" value="HTH_18"/>
    <property type="match status" value="1"/>
</dbReference>
<comment type="caution">
    <text evidence="5">The sequence shown here is derived from an EMBL/GenBank/DDBJ whole genome shotgun (WGS) entry which is preliminary data.</text>
</comment>
<dbReference type="InterPro" id="IPR029062">
    <property type="entry name" value="Class_I_gatase-like"/>
</dbReference>
<dbReference type="GO" id="GO:0043565">
    <property type="term" value="F:sequence-specific DNA binding"/>
    <property type="evidence" value="ECO:0007669"/>
    <property type="project" value="InterPro"/>
</dbReference>
<dbReference type="Gene3D" id="3.40.50.880">
    <property type="match status" value="1"/>
</dbReference>
<dbReference type="SUPFAM" id="SSF52317">
    <property type="entry name" value="Class I glutamine amidotransferase-like"/>
    <property type="match status" value="1"/>
</dbReference>
<keyword evidence="1" id="KW-0805">Transcription regulation</keyword>
<dbReference type="InterPro" id="IPR002818">
    <property type="entry name" value="DJ-1/PfpI"/>
</dbReference>